<gene>
    <name evidence="5" type="primary">msrB</name>
    <name evidence="5" type="ORF">AUCHE_05_02020</name>
</gene>
<dbReference type="Proteomes" id="UP000008495">
    <property type="component" value="Unassembled WGS sequence"/>
</dbReference>
<evidence type="ECO:0000256" key="3">
    <source>
        <dbReference type="ARBA" id="ARBA00048488"/>
    </source>
</evidence>
<dbReference type="STRING" id="100225.SAMN05421595_1124"/>
<dbReference type="Pfam" id="PF01641">
    <property type="entry name" value="SelR"/>
    <property type="match status" value="1"/>
</dbReference>
<dbReference type="Gene3D" id="2.170.150.20">
    <property type="entry name" value="Peptide methionine sulfoxide reductase"/>
    <property type="match status" value="1"/>
</dbReference>
<keyword evidence="2" id="KW-0560">Oxidoreductase</keyword>
<comment type="caution">
    <text evidence="5">The sequence shown here is derived from an EMBL/GenBank/DDBJ whole genome shotgun (WGS) entry which is preliminary data.</text>
</comment>
<organism evidence="5 6">
    <name type="scientific">Austwickia chelonae NBRC 105200</name>
    <dbReference type="NCBI Taxonomy" id="1184607"/>
    <lineage>
        <taxon>Bacteria</taxon>
        <taxon>Bacillati</taxon>
        <taxon>Actinomycetota</taxon>
        <taxon>Actinomycetes</taxon>
        <taxon>Micrococcales</taxon>
        <taxon>Dermatophilaceae</taxon>
        <taxon>Austwickia</taxon>
    </lineage>
</organism>
<evidence type="ECO:0000313" key="6">
    <source>
        <dbReference type="Proteomes" id="UP000008495"/>
    </source>
</evidence>
<dbReference type="InterPro" id="IPR002579">
    <property type="entry name" value="Met_Sox_Rdtase_MsrB_dom"/>
</dbReference>
<dbReference type="PROSITE" id="PS51790">
    <property type="entry name" value="MSRB"/>
    <property type="match status" value="1"/>
</dbReference>
<protein>
    <recommendedName>
        <fullName evidence="1">peptide-methionine (R)-S-oxide reductase</fullName>
        <ecNumber evidence="1">1.8.4.12</ecNumber>
    </recommendedName>
</protein>
<dbReference type="EMBL" id="BAGZ01000005">
    <property type="protein sequence ID" value="GAB77297.1"/>
    <property type="molecule type" value="Genomic_DNA"/>
</dbReference>
<dbReference type="PANTHER" id="PTHR10173:SF52">
    <property type="entry name" value="METHIONINE-R-SULFOXIDE REDUCTASE B1"/>
    <property type="match status" value="1"/>
</dbReference>
<evidence type="ECO:0000313" key="5">
    <source>
        <dbReference type="EMBL" id="GAB77297.1"/>
    </source>
</evidence>
<evidence type="ECO:0000256" key="1">
    <source>
        <dbReference type="ARBA" id="ARBA00012499"/>
    </source>
</evidence>
<reference evidence="5 6" key="1">
    <citation type="submission" date="2012-08" db="EMBL/GenBank/DDBJ databases">
        <title>Whole genome shotgun sequence of Austwickia chelonae NBRC 105200.</title>
        <authorList>
            <person name="Yoshida I."/>
            <person name="Hosoyama A."/>
            <person name="Tsuchikane K."/>
            <person name="Katsumata H."/>
            <person name="Ando Y."/>
            <person name="Ohji S."/>
            <person name="Hamada M."/>
            <person name="Tamura T."/>
            <person name="Yamazoe A."/>
            <person name="Yamazaki S."/>
            <person name="Fujita N."/>
        </authorList>
    </citation>
    <scope>NUCLEOTIDE SEQUENCE [LARGE SCALE GENOMIC DNA]</scope>
    <source>
        <strain evidence="5 6">NBRC 105200</strain>
    </source>
</reference>
<dbReference type="GO" id="GO:0006979">
    <property type="term" value="P:response to oxidative stress"/>
    <property type="evidence" value="ECO:0007669"/>
    <property type="project" value="InterPro"/>
</dbReference>
<sequence>MQRSEDEWARILSPQEFHVLRRGGTEPPGTGEHTDNSAEGTYCCAGCSSELFTSRTKFPTGCGWPAFYEPIDRNAVEYLEDTSHGMTRTEVRCASCGSHLGHVFVGEGYGTPTDRRYCVNSISLRFNRADQD</sequence>
<evidence type="ECO:0000259" key="4">
    <source>
        <dbReference type="PROSITE" id="PS51790"/>
    </source>
</evidence>
<dbReference type="GO" id="GO:0033743">
    <property type="term" value="F:peptide-methionine (R)-S-oxide reductase activity"/>
    <property type="evidence" value="ECO:0007669"/>
    <property type="project" value="UniProtKB-EC"/>
</dbReference>
<feature type="domain" description="MsrB" evidence="4">
    <location>
        <begin position="5"/>
        <end position="129"/>
    </location>
</feature>
<dbReference type="InterPro" id="IPR011057">
    <property type="entry name" value="Mss4-like_sf"/>
</dbReference>
<dbReference type="GO" id="GO:0030091">
    <property type="term" value="P:protein repair"/>
    <property type="evidence" value="ECO:0007669"/>
    <property type="project" value="InterPro"/>
</dbReference>
<dbReference type="eggNOG" id="COG0229">
    <property type="taxonomic scope" value="Bacteria"/>
</dbReference>
<keyword evidence="6" id="KW-1185">Reference proteome</keyword>
<dbReference type="NCBIfam" id="TIGR00357">
    <property type="entry name" value="peptide-methionine (R)-S-oxide reductase MsrB"/>
    <property type="match status" value="1"/>
</dbReference>
<name>K6W642_9MICO</name>
<dbReference type="PANTHER" id="PTHR10173">
    <property type="entry name" value="METHIONINE SULFOXIDE REDUCTASE"/>
    <property type="match status" value="1"/>
</dbReference>
<dbReference type="InterPro" id="IPR028427">
    <property type="entry name" value="Met_Sox_Rdtase_MsrB"/>
</dbReference>
<dbReference type="AlphaFoldDB" id="K6W642"/>
<evidence type="ECO:0000256" key="2">
    <source>
        <dbReference type="ARBA" id="ARBA00023002"/>
    </source>
</evidence>
<dbReference type="EC" id="1.8.4.12" evidence="1"/>
<dbReference type="GO" id="GO:0005737">
    <property type="term" value="C:cytoplasm"/>
    <property type="evidence" value="ECO:0007669"/>
    <property type="project" value="TreeGrafter"/>
</dbReference>
<accession>K6W642</accession>
<proteinExistence type="predicted"/>
<dbReference type="SUPFAM" id="SSF51316">
    <property type="entry name" value="Mss4-like"/>
    <property type="match status" value="1"/>
</dbReference>
<comment type="catalytic activity">
    <reaction evidence="3">
        <text>L-methionyl-[protein] + [thioredoxin]-disulfide + H2O = L-methionyl-(R)-S-oxide-[protein] + [thioredoxin]-dithiol</text>
        <dbReference type="Rhea" id="RHEA:24164"/>
        <dbReference type="Rhea" id="RHEA-COMP:10698"/>
        <dbReference type="Rhea" id="RHEA-COMP:10700"/>
        <dbReference type="Rhea" id="RHEA-COMP:12313"/>
        <dbReference type="Rhea" id="RHEA-COMP:12314"/>
        <dbReference type="ChEBI" id="CHEBI:15377"/>
        <dbReference type="ChEBI" id="CHEBI:16044"/>
        <dbReference type="ChEBI" id="CHEBI:29950"/>
        <dbReference type="ChEBI" id="CHEBI:45764"/>
        <dbReference type="ChEBI" id="CHEBI:50058"/>
        <dbReference type="EC" id="1.8.4.12"/>
    </reaction>
</comment>